<name>A0A6A6UV00_9PEZI</name>
<keyword evidence="11" id="KW-1185">Reference proteome</keyword>
<dbReference type="Gene3D" id="2.60.40.420">
    <property type="entry name" value="Cupredoxins - blue copper proteins"/>
    <property type="match status" value="3"/>
</dbReference>
<dbReference type="Pfam" id="PF07731">
    <property type="entry name" value="Cu-oxidase_2"/>
    <property type="match status" value="1"/>
</dbReference>
<evidence type="ECO:0000313" key="10">
    <source>
        <dbReference type="EMBL" id="KAF2675303.1"/>
    </source>
</evidence>
<dbReference type="InterPro" id="IPR002355">
    <property type="entry name" value="Cu_oxidase_Cu_BS"/>
</dbReference>
<organism evidence="10 11">
    <name type="scientific">Microthyrium microscopicum</name>
    <dbReference type="NCBI Taxonomy" id="703497"/>
    <lineage>
        <taxon>Eukaryota</taxon>
        <taxon>Fungi</taxon>
        <taxon>Dikarya</taxon>
        <taxon>Ascomycota</taxon>
        <taxon>Pezizomycotina</taxon>
        <taxon>Dothideomycetes</taxon>
        <taxon>Dothideomycetes incertae sedis</taxon>
        <taxon>Microthyriales</taxon>
        <taxon>Microthyriaceae</taxon>
        <taxon>Microthyrium</taxon>
    </lineage>
</organism>
<feature type="domain" description="Plastocyanin-like" evidence="7">
    <location>
        <begin position="319"/>
        <end position="469"/>
    </location>
</feature>
<keyword evidence="2" id="KW-0479">Metal-binding</keyword>
<evidence type="ECO:0000256" key="3">
    <source>
        <dbReference type="ARBA" id="ARBA00023002"/>
    </source>
</evidence>
<gene>
    <name evidence="10" type="ORF">BT63DRAFT_365564</name>
</gene>
<reference evidence="10" key="1">
    <citation type="journal article" date="2020" name="Stud. Mycol.">
        <title>101 Dothideomycetes genomes: a test case for predicting lifestyles and emergence of pathogens.</title>
        <authorList>
            <person name="Haridas S."/>
            <person name="Albert R."/>
            <person name="Binder M."/>
            <person name="Bloem J."/>
            <person name="Labutti K."/>
            <person name="Salamov A."/>
            <person name="Andreopoulos B."/>
            <person name="Baker S."/>
            <person name="Barry K."/>
            <person name="Bills G."/>
            <person name="Bluhm B."/>
            <person name="Cannon C."/>
            <person name="Castanera R."/>
            <person name="Culley D."/>
            <person name="Daum C."/>
            <person name="Ezra D."/>
            <person name="Gonzalez J."/>
            <person name="Henrissat B."/>
            <person name="Kuo A."/>
            <person name="Liang C."/>
            <person name="Lipzen A."/>
            <person name="Lutzoni F."/>
            <person name="Magnuson J."/>
            <person name="Mondo S."/>
            <person name="Nolan M."/>
            <person name="Ohm R."/>
            <person name="Pangilinan J."/>
            <person name="Park H.-J."/>
            <person name="Ramirez L."/>
            <person name="Alfaro M."/>
            <person name="Sun H."/>
            <person name="Tritt A."/>
            <person name="Yoshinaga Y."/>
            <person name="Zwiers L.-H."/>
            <person name="Turgeon B."/>
            <person name="Goodwin S."/>
            <person name="Spatafora J."/>
            <person name="Crous P."/>
            <person name="Grigoriev I."/>
        </authorList>
    </citation>
    <scope>NUCLEOTIDE SEQUENCE</scope>
    <source>
        <strain evidence="10">CBS 115976</strain>
    </source>
</reference>
<dbReference type="AlphaFoldDB" id="A0A6A6UV00"/>
<dbReference type="InterPro" id="IPR045087">
    <property type="entry name" value="Cu-oxidase_fam"/>
</dbReference>
<sequence>MARIPSVIAGSIILALILPYASAVPAATTSAAATSTAATTSTAAASALTVAGKPKPFSGSLLTGSVAGSQTLTAGQAVPSGFYNPNGLAFNPNDYTKLPFTWPGKPTASGQKPPPKPSTRPFPSGGPGAGKYQAPGWAPSGAKSFPSGLPQSVTNGNSKWGLINNPTLAVNNGTGQVCGTAPDTGVTVSYDLTVSYQNIAPDGVVKNGLVINGGFPGPLIEANWGDTIQVTVHNNLTDEGTSLHWHGLLQVGTPWYDGVPSVSQCPIAPGATMVYTFKAEQYGSSWYHSHYSAQYSGGALGPIVIHGPKLGDYDVDIGPVMVTDWYHSDYFTLVNETMQGGAPVSNNNLINGKMNYPCENTTAACVPNAGISKFQFQSGKKYLLRVINTSGEGIEKFTIDGHSFTVVANDFVPITPYNTSVITLGVGQRSDIIVLANGTAGSAYWMRSDLGTIGAGCSNTDGVSPQAVAAVYYENADTSMVPNTTSSLTTAELEDCGNDALSLTTARCAITPDPAPPAVQNIDIVFQSNGTNFIWFMNGESFRGDYNSPVLEDVKQGNLSFPAEWNVYNFGSNSSVRLIVQNTFQFSSHPMHLHGHNFHVLAEGFGTWDGVVTNPNNTQRRDVQLVRAAQDATTPAYIVLQWTQDNPSVWPFHCHIAWHVSGGLYINILERPDDVMKLDFPSVVADTCASWDTWTSANIPDQIDSGL</sequence>
<evidence type="ECO:0000259" key="7">
    <source>
        <dbReference type="Pfam" id="PF00394"/>
    </source>
</evidence>
<evidence type="ECO:0000256" key="6">
    <source>
        <dbReference type="SAM" id="SignalP"/>
    </source>
</evidence>
<feature type="domain" description="Plastocyanin-like" evidence="9">
    <location>
        <begin position="194"/>
        <end position="308"/>
    </location>
</feature>
<evidence type="ECO:0000313" key="11">
    <source>
        <dbReference type="Proteomes" id="UP000799302"/>
    </source>
</evidence>
<dbReference type="InterPro" id="IPR001117">
    <property type="entry name" value="Cu-oxidase_2nd"/>
</dbReference>
<comment type="similarity">
    <text evidence="1">Belongs to the multicopper oxidase family.</text>
</comment>
<accession>A0A6A6UV00</accession>
<dbReference type="InterPro" id="IPR008972">
    <property type="entry name" value="Cupredoxin"/>
</dbReference>
<feature type="domain" description="Plastocyanin-like" evidence="8">
    <location>
        <begin position="552"/>
        <end position="673"/>
    </location>
</feature>
<keyword evidence="4" id="KW-0186">Copper</keyword>
<evidence type="ECO:0000256" key="5">
    <source>
        <dbReference type="SAM" id="MobiDB-lite"/>
    </source>
</evidence>
<dbReference type="OrthoDB" id="2121828at2759"/>
<dbReference type="InterPro" id="IPR011707">
    <property type="entry name" value="Cu-oxidase-like_N"/>
</dbReference>
<dbReference type="CDD" id="cd13854">
    <property type="entry name" value="CuRO_1_MaLCC_like"/>
    <property type="match status" value="1"/>
</dbReference>
<evidence type="ECO:0000259" key="8">
    <source>
        <dbReference type="Pfam" id="PF07731"/>
    </source>
</evidence>
<dbReference type="CDD" id="cd13901">
    <property type="entry name" value="CuRO_3_MaLCC_like"/>
    <property type="match status" value="1"/>
</dbReference>
<keyword evidence="3" id="KW-0560">Oxidoreductase</keyword>
<evidence type="ECO:0000256" key="4">
    <source>
        <dbReference type="ARBA" id="ARBA00023008"/>
    </source>
</evidence>
<proteinExistence type="inferred from homology"/>
<dbReference type="PROSITE" id="PS00080">
    <property type="entry name" value="MULTICOPPER_OXIDASE2"/>
    <property type="match status" value="1"/>
</dbReference>
<keyword evidence="6" id="KW-0732">Signal</keyword>
<protein>
    <recommendedName>
        <fullName evidence="12">Multicopper oxidase</fullName>
    </recommendedName>
</protein>
<dbReference type="GO" id="GO:0005507">
    <property type="term" value="F:copper ion binding"/>
    <property type="evidence" value="ECO:0007669"/>
    <property type="project" value="InterPro"/>
</dbReference>
<evidence type="ECO:0000256" key="2">
    <source>
        <dbReference type="ARBA" id="ARBA00022723"/>
    </source>
</evidence>
<dbReference type="Pfam" id="PF07732">
    <property type="entry name" value="Cu-oxidase_3"/>
    <property type="match status" value="1"/>
</dbReference>
<evidence type="ECO:0008006" key="12">
    <source>
        <dbReference type="Google" id="ProtNLM"/>
    </source>
</evidence>
<dbReference type="Proteomes" id="UP000799302">
    <property type="component" value="Unassembled WGS sequence"/>
</dbReference>
<dbReference type="InterPro" id="IPR011706">
    <property type="entry name" value="Cu-oxidase_C"/>
</dbReference>
<dbReference type="SUPFAM" id="SSF49503">
    <property type="entry name" value="Cupredoxins"/>
    <property type="match status" value="3"/>
</dbReference>
<dbReference type="CDD" id="cd13880">
    <property type="entry name" value="CuRO_2_MaLCC_like"/>
    <property type="match status" value="1"/>
</dbReference>
<evidence type="ECO:0000256" key="1">
    <source>
        <dbReference type="ARBA" id="ARBA00010609"/>
    </source>
</evidence>
<dbReference type="FunFam" id="2.60.40.420:FF:000021">
    <property type="entry name" value="Extracellular dihydrogeodin oxidase/laccase"/>
    <property type="match status" value="1"/>
</dbReference>
<evidence type="ECO:0000259" key="9">
    <source>
        <dbReference type="Pfam" id="PF07732"/>
    </source>
</evidence>
<dbReference type="PANTHER" id="PTHR11709:SF145">
    <property type="entry name" value="LCC1"/>
    <property type="match status" value="1"/>
</dbReference>
<feature type="chain" id="PRO_5025517111" description="Multicopper oxidase" evidence="6">
    <location>
        <begin position="24"/>
        <end position="707"/>
    </location>
</feature>
<dbReference type="EMBL" id="MU004230">
    <property type="protein sequence ID" value="KAF2675303.1"/>
    <property type="molecule type" value="Genomic_DNA"/>
</dbReference>
<dbReference type="GO" id="GO:0016491">
    <property type="term" value="F:oxidoreductase activity"/>
    <property type="evidence" value="ECO:0007669"/>
    <property type="project" value="UniProtKB-KW"/>
</dbReference>
<dbReference type="Pfam" id="PF00394">
    <property type="entry name" value="Cu-oxidase"/>
    <property type="match status" value="1"/>
</dbReference>
<feature type="signal peptide" evidence="6">
    <location>
        <begin position="1"/>
        <end position="23"/>
    </location>
</feature>
<feature type="region of interest" description="Disordered" evidence="5">
    <location>
        <begin position="100"/>
        <end position="151"/>
    </location>
</feature>
<dbReference type="PANTHER" id="PTHR11709">
    <property type="entry name" value="MULTI-COPPER OXIDASE"/>
    <property type="match status" value="1"/>
</dbReference>